<evidence type="ECO:0000313" key="2">
    <source>
        <dbReference type="EMBL" id="KAK6292760.1"/>
    </source>
</evidence>
<proteinExistence type="predicted"/>
<dbReference type="EMBL" id="JAGTTL010000038">
    <property type="protein sequence ID" value="KAK6292760.1"/>
    <property type="molecule type" value="Genomic_DNA"/>
</dbReference>
<reference evidence="2 3" key="1">
    <citation type="submission" date="2021-04" db="EMBL/GenBank/DDBJ databases">
        <authorList>
            <person name="De Guttry C."/>
            <person name="Zahm M."/>
            <person name="Klopp C."/>
            <person name="Cabau C."/>
            <person name="Louis A."/>
            <person name="Berthelot C."/>
            <person name="Parey E."/>
            <person name="Roest Crollius H."/>
            <person name="Montfort J."/>
            <person name="Robinson-Rechavi M."/>
            <person name="Bucao C."/>
            <person name="Bouchez O."/>
            <person name="Gislard M."/>
            <person name="Lluch J."/>
            <person name="Milhes M."/>
            <person name="Lampietro C."/>
            <person name="Lopez Roques C."/>
            <person name="Donnadieu C."/>
            <person name="Braasch I."/>
            <person name="Desvignes T."/>
            <person name="Postlethwait J."/>
            <person name="Bobe J."/>
            <person name="Wedekind C."/>
            <person name="Guiguen Y."/>
        </authorList>
    </citation>
    <scope>NUCLEOTIDE SEQUENCE [LARGE SCALE GENOMIC DNA]</scope>
    <source>
        <strain evidence="2">Cs_M1</strain>
        <tissue evidence="2">Blood</tissue>
    </source>
</reference>
<organism evidence="2 3">
    <name type="scientific">Coregonus suidteri</name>
    <dbReference type="NCBI Taxonomy" id="861788"/>
    <lineage>
        <taxon>Eukaryota</taxon>
        <taxon>Metazoa</taxon>
        <taxon>Chordata</taxon>
        <taxon>Craniata</taxon>
        <taxon>Vertebrata</taxon>
        <taxon>Euteleostomi</taxon>
        <taxon>Actinopterygii</taxon>
        <taxon>Neopterygii</taxon>
        <taxon>Teleostei</taxon>
        <taxon>Protacanthopterygii</taxon>
        <taxon>Salmoniformes</taxon>
        <taxon>Salmonidae</taxon>
        <taxon>Coregoninae</taxon>
        <taxon>Coregonus</taxon>
    </lineage>
</organism>
<dbReference type="Proteomes" id="UP001356427">
    <property type="component" value="Unassembled WGS sequence"/>
</dbReference>
<name>A0AAN8Q6C8_9TELE</name>
<protein>
    <submittedName>
        <fullName evidence="2">Uncharacterized protein</fullName>
    </submittedName>
</protein>
<feature type="region of interest" description="Disordered" evidence="1">
    <location>
        <begin position="148"/>
        <end position="217"/>
    </location>
</feature>
<keyword evidence="3" id="KW-1185">Reference proteome</keyword>
<accession>A0AAN8Q6C8</accession>
<dbReference type="AlphaFoldDB" id="A0AAN8Q6C8"/>
<sequence length="269" mass="29563">MSCHYDFGYESESDSQSSKEEPDSVLDCDYGHVSGCDSDDQSEESREVGLTLFIEPTPSQPSSPGLSGQCQCCALTRNKTVTQAEVEQAEVEQAVTTLLEVIEAMVGEHHEKSQSSSLEIPRGPDCALAPVVVSPWITWFRSMDSATVGTEPVSSQPENSPSKRGGSEEDTSMMPSISRKRATESDTSGCPGGFQPEGLLSKRKRRSEDTDSFLVPMMPPWVPCMRTRELNPSSCISWMKLKRSDDSRDSVTSVTRKRTRESASLSKKF</sequence>
<evidence type="ECO:0000256" key="1">
    <source>
        <dbReference type="SAM" id="MobiDB-lite"/>
    </source>
</evidence>
<gene>
    <name evidence="2" type="ORF">J4Q44_G00373450</name>
</gene>
<feature type="region of interest" description="Disordered" evidence="1">
    <location>
        <begin position="242"/>
        <end position="269"/>
    </location>
</feature>
<feature type="region of interest" description="Disordered" evidence="1">
    <location>
        <begin position="1"/>
        <end position="48"/>
    </location>
</feature>
<evidence type="ECO:0000313" key="3">
    <source>
        <dbReference type="Proteomes" id="UP001356427"/>
    </source>
</evidence>
<comment type="caution">
    <text evidence="2">The sequence shown here is derived from an EMBL/GenBank/DDBJ whole genome shotgun (WGS) entry which is preliminary data.</text>
</comment>
<feature type="compositionally biased region" description="Polar residues" evidence="1">
    <location>
        <begin position="148"/>
        <end position="162"/>
    </location>
</feature>